<dbReference type="Proteomes" id="UP001485043">
    <property type="component" value="Unassembled WGS sequence"/>
</dbReference>
<name>A0AAW1T6V3_9CHLO</name>
<gene>
    <name evidence="1" type="ORF">WJX84_009683</name>
</gene>
<sequence length="213" mass="24224">MGGQLQLVVQTEERLDPAEAEILHRKIALIERTGSKSENIEDLRAKLRSFQSIPPDDEFAEYHVVPRILQDKKVPLILLPEAQREFYKKVSLPSALVVESKKVITALYEGMRRMLGDGAPVLLPPACFLRDPAVSQKLLWEGMTIVQPWDLDDIAPEVLAFNPNFIDRKHLPRANASIFEEMREIGELAEWCCYWGQGGWRVDLEMEMLGGLS</sequence>
<dbReference type="EMBL" id="JALJOV010000242">
    <property type="protein sequence ID" value="KAK9865512.1"/>
    <property type="molecule type" value="Genomic_DNA"/>
</dbReference>
<comment type="caution">
    <text evidence="1">The sequence shown here is derived from an EMBL/GenBank/DDBJ whole genome shotgun (WGS) entry which is preliminary data.</text>
</comment>
<reference evidence="1 2" key="1">
    <citation type="journal article" date="2024" name="Nat. Commun.">
        <title>Phylogenomics reveals the evolutionary origins of lichenization in chlorophyte algae.</title>
        <authorList>
            <person name="Puginier C."/>
            <person name="Libourel C."/>
            <person name="Otte J."/>
            <person name="Skaloud P."/>
            <person name="Haon M."/>
            <person name="Grisel S."/>
            <person name="Petersen M."/>
            <person name="Berrin J.G."/>
            <person name="Delaux P.M."/>
            <person name="Dal Grande F."/>
            <person name="Keller J."/>
        </authorList>
    </citation>
    <scope>NUCLEOTIDE SEQUENCE [LARGE SCALE GENOMIC DNA]</scope>
    <source>
        <strain evidence="1 2">SAG 2523</strain>
    </source>
</reference>
<organism evidence="1 2">
    <name type="scientific">Apatococcus fuscideae</name>
    <dbReference type="NCBI Taxonomy" id="2026836"/>
    <lineage>
        <taxon>Eukaryota</taxon>
        <taxon>Viridiplantae</taxon>
        <taxon>Chlorophyta</taxon>
        <taxon>core chlorophytes</taxon>
        <taxon>Trebouxiophyceae</taxon>
        <taxon>Chlorellales</taxon>
        <taxon>Chlorellaceae</taxon>
        <taxon>Apatococcus</taxon>
    </lineage>
</organism>
<protein>
    <submittedName>
        <fullName evidence="1">Uncharacterized protein</fullName>
    </submittedName>
</protein>
<evidence type="ECO:0000313" key="1">
    <source>
        <dbReference type="EMBL" id="KAK9865512.1"/>
    </source>
</evidence>
<accession>A0AAW1T6V3</accession>
<proteinExistence type="predicted"/>
<evidence type="ECO:0000313" key="2">
    <source>
        <dbReference type="Proteomes" id="UP001485043"/>
    </source>
</evidence>
<dbReference type="AlphaFoldDB" id="A0AAW1T6V3"/>
<keyword evidence="2" id="KW-1185">Reference proteome</keyword>